<dbReference type="AlphaFoldDB" id="A0ABD0QWP9"/>
<feature type="non-terminal residue" evidence="2">
    <location>
        <position position="1"/>
    </location>
</feature>
<comment type="caution">
    <text evidence="2">The sequence shown here is derived from an EMBL/GenBank/DDBJ whole genome shotgun (WGS) entry which is preliminary data.</text>
</comment>
<accession>A0ABD0QWP9</accession>
<evidence type="ECO:0000313" key="2">
    <source>
        <dbReference type="EMBL" id="KAL0190649.1"/>
    </source>
</evidence>
<protein>
    <submittedName>
        <fullName evidence="2">Uncharacterized protein</fullName>
    </submittedName>
</protein>
<sequence length="89" mass="9510">GKSAGDVTEGSGDKIKKRVKTPYALKKWRPASWVITTDTLDAEVNNNSRHGGPGQNQNQAGTSRPKSASAVYLGSRGGSRFSDPNDCEF</sequence>
<feature type="region of interest" description="Disordered" evidence="1">
    <location>
        <begin position="1"/>
        <end position="21"/>
    </location>
</feature>
<name>A0ABD0QWP9_CIRMR</name>
<dbReference type="Proteomes" id="UP001529510">
    <property type="component" value="Unassembled WGS sequence"/>
</dbReference>
<dbReference type="EMBL" id="JAMKFB020000006">
    <property type="protein sequence ID" value="KAL0190649.1"/>
    <property type="molecule type" value="Genomic_DNA"/>
</dbReference>
<proteinExistence type="predicted"/>
<feature type="region of interest" description="Disordered" evidence="1">
    <location>
        <begin position="44"/>
        <end position="89"/>
    </location>
</feature>
<feature type="compositionally biased region" description="Polar residues" evidence="1">
    <location>
        <begin position="44"/>
        <end position="66"/>
    </location>
</feature>
<reference evidence="2 3" key="1">
    <citation type="submission" date="2024-05" db="EMBL/GenBank/DDBJ databases">
        <title>Genome sequencing and assembly of Indian major carp, Cirrhinus mrigala (Hamilton, 1822).</title>
        <authorList>
            <person name="Mohindra V."/>
            <person name="Chowdhury L.M."/>
            <person name="Lal K."/>
            <person name="Jena J.K."/>
        </authorList>
    </citation>
    <scope>NUCLEOTIDE SEQUENCE [LARGE SCALE GENOMIC DNA]</scope>
    <source>
        <strain evidence="2">CM1030</strain>
        <tissue evidence="2">Blood</tissue>
    </source>
</reference>
<gene>
    <name evidence="2" type="ORF">M9458_013347</name>
</gene>
<keyword evidence="3" id="KW-1185">Reference proteome</keyword>
<organism evidence="2 3">
    <name type="scientific">Cirrhinus mrigala</name>
    <name type="common">Mrigala</name>
    <dbReference type="NCBI Taxonomy" id="683832"/>
    <lineage>
        <taxon>Eukaryota</taxon>
        <taxon>Metazoa</taxon>
        <taxon>Chordata</taxon>
        <taxon>Craniata</taxon>
        <taxon>Vertebrata</taxon>
        <taxon>Euteleostomi</taxon>
        <taxon>Actinopterygii</taxon>
        <taxon>Neopterygii</taxon>
        <taxon>Teleostei</taxon>
        <taxon>Ostariophysi</taxon>
        <taxon>Cypriniformes</taxon>
        <taxon>Cyprinidae</taxon>
        <taxon>Labeoninae</taxon>
        <taxon>Labeonini</taxon>
        <taxon>Cirrhinus</taxon>
    </lineage>
</organism>
<evidence type="ECO:0000256" key="1">
    <source>
        <dbReference type="SAM" id="MobiDB-lite"/>
    </source>
</evidence>
<evidence type="ECO:0000313" key="3">
    <source>
        <dbReference type="Proteomes" id="UP001529510"/>
    </source>
</evidence>